<name>A0ABP3CVW9_9PSEU</name>
<evidence type="ECO:0000313" key="2">
    <source>
        <dbReference type="EMBL" id="GAA0216759.1"/>
    </source>
</evidence>
<proteinExistence type="predicted"/>
<keyword evidence="3" id="KW-1185">Reference proteome</keyword>
<gene>
    <name evidence="2" type="ORF">GCM10010492_13260</name>
</gene>
<evidence type="ECO:0000256" key="1">
    <source>
        <dbReference type="SAM" id="MobiDB-lite"/>
    </source>
</evidence>
<comment type="caution">
    <text evidence="2">The sequence shown here is derived from an EMBL/GenBank/DDBJ whole genome shotgun (WGS) entry which is preliminary data.</text>
</comment>
<dbReference type="Proteomes" id="UP001500416">
    <property type="component" value="Unassembled WGS sequence"/>
</dbReference>
<accession>A0ABP3CVW9</accession>
<evidence type="ECO:0000313" key="3">
    <source>
        <dbReference type="Proteomes" id="UP001500416"/>
    </source>
</evidence>
<dbReference type="EMBL" id="BAAABU010000002">
    <property type="protein sequence ID" value="GAA0216759.1"/>
    <property type="molecule type" value="Genomic_DNA"/>
</dbReference>
<organism evidence="2 3">
    <name type="scientific">Saccharothrix mutabilis subsp. mutabilis</name>
    <dbReference type="NCBI Taxonomy" id="66855"/>
    <lineage>
        <taxon>Bacteria</taxon>
        <taxon>Bacillati</taxon>
        <taxon>Actinomycetota</taxon>
        <taxon>Actinomycetes</taxon>
        <taxon>Pseudonocardiales</taxon>
        <taxon>Pseudonocardiaceae</taxon>
        <taxon>Saccharothrix</taxon>
    </lineage>
</organism>
<feature type="region of interest" description="Disordered" evidence="1">
    <location>
        <begin position="251"/>
        <end position="274"/>
    </location>
</feature>
<protein>
    <submittedName>
        <fullName evidence="2">Uncharacterized protein</fullName>
    </submittedName>
</protein>
<sequence>MVGNVLWALAGALAVALAVTAWTWPVAVRRRRAHAALVRDAVARMCAQGDRPTRLGRLARDVVDVLLRQDEGAAVLGRTPGADVDRLADRPEDAALLVSAEAVTAPHPLGRRDEPVDDSAWRVPGRAPRVADHPEPADLCARARRTAQRRIARARLVLAQADRLGDDAERECRERLRAAFDRAEDQVRAAGAQADALAALRALTRVELPVPEDGVPGQADAPDLRAQVNALARLALRHRAAVAAHRGTPQVITGHATPAGGTDRATPAGGEEGA</sequence>
<reference evidence="3" key="1">
    <citation type="journal article" date="2019" name="Int. J. Syst. Evol. Microbiol.">
        <title>The Global Catalogue of Microorganisms (GCM) 10K type strain sequencing project: providing services to taxonomists for standard genome sequencing and annotation.</title>
        <authorList>
            <consortium name="The Broad Institute Genomics Platform"/>
            <consortium name="The Broad Institute Genome Sequencing Center for Infectious Disease"/>
            <person name="Wu L."/>
            <person name="Ma J."/>
        </authorList>
    </citation>
    <scope>NUCLEOTIDE SEQUENCE [LARGE SCALE GENOMIC DNA]</scope>
    <source>
        <strain evidence="3">JCM 3380</strain>
    </source>
</reference>